<dbReference type="STRING" id="1707952.A6A03_01240"/>
<comment type="catalytic activity">
    <reaction evidence="1">
        <text>L-glutamyl-tRNA(Gln) + L-glutamine + ATP + H2O = L-glutaminyl-tRNA(Gln) + L-glutamate + ADP + phosphate + H(+)</text>
        <dbReference type="Rhea" id="RHEA:17521"/>
        <dbReference type="Rhea" id="RHEA-COMP:9681"/>
        <dbReference type="Rhea" id="RHEA-COMP:9684"/>
        <dbReference type="ChEBI" id="CHEBI:15377"/>
        <dbReference type="ChEBI" id="CHEBI:15378"/>
        <dbReference type="ChEBI" id="CHEBI:29985"/>
        <dbReference type="ChEBI" id="CHEBI:30616"/>
        <dbReference type="ChEBI" id="CHEBI:43474"/>
        <dbReference type="ChEBI" id="CHEBI:58359"/>
        <dbReference type="ChEBI" id="CHEBI:78520"/>
        <dbReference type="ChEBI" id="CHEBI:78521"/>
        <dbReference type="ChEBI" id="CHEBI:456216"/>
    </reaction>
</comment>
<protein>
    <recommendedName>
        <fullName evidence="1">Aspartyl/glutamyl-tRNA(Asn/Gln) amidotransferase subunit C</fullName>
        <shortName evidence="1">Asp/Glu-ADT subunit C</shortName>
        <ecNumber evidence="1">6.3.5.-</ecNumber>
    </recommendedName>
</protein>
<dbReference type="NCBIfam" id="TIGR00135">
    <property type="entry name" value="gatC"/>
    <property type="match status" value="1"/>
</dbReference>
<name>A0A178MFN4_9CHLR</name>
<keyword evidence="1" id="KW-0547">Nucleotide-binding</keyword>
<gene>
    <name evidence="1" type="primary">gatC</name>
    <name evidence="2" type="ORF">A6A03_01240</name>
</gene>
<dbReference type="HAMAP" id="MF_00122">
    <property type="entry name" value="GatC"/>
    <property type="match status" value="1"/>
</dbReference>
<dbReference type="OrthoDB" id="9813938at2"/>
<dbReference type="GO" id="GO:0006450">
    <property type="term" value="P:regulation of translational fidelity"/>
    <property type="evidence" value="ECO:0007669"/>
    <property type="project" value="InterPro"/>
</dbReference>
<keyword evidence="3" id="KW-1185">Reference proteome</keyword>
<comment type="catalytic activity">
    <reaction evidence="1">
        <text>L-aspartyl-tRNA(Asn) + L-glutamine + ATP + H2O = L-asparaginyl-tRNA(Asn) + L-glutamate + ADP + phosphate + 2 H(+)</text>
        <dbReference type="Rhea" id="RHEA:14513"/>
        <dbReference type="Rhea" id="RHEA-COMP:9674"/>
        <dbReference type="Rhea" id="RHEA-COMP:9677"/>
        <dbReference type="ChEBI" id="CHEBI:15377"/>
        <dbReference type="ChEBI" id="CHEBI:15378"/>
        <dbReference type="ChEBI" id="CHEBI:29985"/>
        <dbReference type="ChEBI" id="CHEBI:30616"/>
        <dbReference type="ChEBI" id="CHEBI:43474"/>
        <dbReference type="ChEBI" id="CHEBI:58359"/>
        <dbReference type="ChEBI" id="CHEBI:78515"/>
        <dbReference type="ChEBI" id="CHEBI:78516"/>
        <dbReference type="ChEBI" id="CHEBI:456216"/>
    </reaction>
</comment>
<dbReference type="PANTHER" id="PTHR15004:SF0">
    <property type="entry name" value="GLUTAMYL-TRNA(GLN) AMIDOTRANSFERASE SUBUNIT C, MITOCHONDRIAL"/>
    <property type="match status" value="1"/>
</dbReference>
<reference evidence="2 3" key="1">
    <citation type="submission" date="2016-04" db="EMBL/GenBank/DDBJ databases">
        <title>Chloroflexus islandicus sp. nov., a thermophilic filamentous anoxygenic phototrophic bacterium from geyser Strokkur (Iceland).</title>
        <authorList>
            <person name="Gaisin V.A."/>
            <person name="Kalashnikov A.M."/>
            <person name="Sukhacheva M.V."/>
            <person name="Grouzdev D.S."/>
            <person name="Ivanov T.M."/>
            <person name="Kuznetsov B."/>
            <person name="Gorlenko V.M."/>
        </authorList>
    </citation>
    <scope>NUCLEOTIDE SEQUENCE [LARGE SCALE GENOMIC DNA]</scope>
    <source>
        <strain evidence="3">isl-2</strain>
    </source>
</reference>
<evidence type="ECO:0000313" key="3">
    <source>
        <dbReference type="Proteomes" id="UP000078287"/>
    </source>
</evidence>
<dbReference type="InterPro" id="IPR003837">
    <property type="entry name" value="GatC"/>
</dbReference>
<dbReference type="Gene3D" id="1.10.20.60">
    <property type="entry name" value="Glu-tRNAGln amidotransferase C subunit, N-terminal domain"/>
    <property type="match status" value="1"/>
</dbReference>
<accession>A0A178MFN4</accession>
<dbReference type="SUPFAM" id="SSF141000">
    <property type="entry name" value="Glu-tRNAGln amidotransferase C subunit"/>
    <property type="match status" value="1"/>
</dbReference>
<dbReference type="GO" id="GO:0070681">
    <property type="term" value="P:glutaminyl-tRNAGln biosynthesis via transamidation"/>
    <property type="evidence" value="ECO:0007669"/>
    <property type="project" value="TreeGrafter"/>
</dbReference>
<dbReference type="GO" id="GO:0016740">
    <property type="term" value="F:transferase activity"/>
    <property type="evidence" value="ECO:0007669"/>
    <property type="project" value="UniProtKB-KW"/>
</dbReference>
<proteinExistence type="inferred from homology"/>
<dbReference type="EMBL" id="LWQS01000038">
    <property type="protein sequence ID" value="OAN47393.1"/>
    <property type="molecule type" value="Genomic_DNA"/>
</dbReference>
<comment type="similarity">
    <text evidence="1">Belongs to the GatC family.</text>
</comment>
<dbReference type="Pfam" id="PF02686">
    <property type="entry name" value="GatC"/>
    <property type="match status" value="1"/>
</dbReference>
<dbReference type="Proteomes" id="UP000078287">
    <property type="component" value="Unassembled WGS sequence"/>
</dbReference>
<dbReference type="GO" id="GO:0050566">
    <property type="term" value="F:asparaginyl-tRNA synthase (glutamine-hydrolyzing) activity"/>
    <property type="evidence" value="ECO:0007669"/>
    <property type="project" value="RHEA"/>
</dbReference>
<comment type="function">
    <text evidence="1">Allows the formation of correctly charged Asn-tRNA(Asn) or Gln-tRNA(Gln) through the transamidation of misacylated Asp-tRNA(Asn) or Glu-tRNA(Gln) in organisms which lack either or both of asparaginyl-tRNA or glutaminyl-tRNA synthetases. The reaction takes place in the presence of glutamine and ATP through an activated phospho-Asp-tRNA(Asn) or phospho-Glu-tRNA(Gln).</text>
</comment>
<dbReference type="GO" id="GO:0050567">
    <property type="term" value="F:glutaminyl-tRNA synthase (glutamine-hydrolyzing) activity"/>
    <property type="evidence" value="ECO:0007669"/>
    <property type="project" value="UniProtKB-UniRule"/>
</dbReference>
<comment type="caution">
    <text evidence="2">The sequence shown here is derived from an EMBL/GenBank/DDBJ whole genome shotgun (WGS) entry which is preliminary data.</text>
</comment>
<evidence type="ECO:0000256" key="1">
    <source>
        <dbReference type="HAMAP-Rule" id="MF_00122"/>
    </source>
</evidence>
<dbReference type="PANTHER" id="PTHR15004">
    <property type="entry name" value="GLUTAMYL-TRNA(GLN) AMIDOTRANSFERASE SUBUNIT C, MITOCHONDRIAL"/>
    <property type="match status" value="1"/>
</dbReference>
<evidence type="ECO:0000313" key="2">
    <source>
        <dbReference type="EMBL" id="OAN47393.1"/>
    </source>
</evidence>
<dbReference type="GO" id="GO:0005524">
    <property type="term" value="F:ATP binding"/>
    <property type="evidence" value="ECO:0007669"/>
    <property type="project" value="UniProtKB-KW"/>
</dbReference>
<dbReference type="InterPro" id="IPR036113">
    <property type="entry name" value="Asp/Glu-ADT_sf_sub_c"/>
</dbReference>
<sequence>MSLSEAEVRHVARLARIALSDEEIAVMRAQLSAILDYIAMLQEVDVSNVPPTAQVTGLTTVWRPDVVGEMLTQAQALANAPDQQDGMFRVRAVFEE</sequence>
<keyword evidence="1" id="KW-0067">ATP-binding</keyword>
<organism evidence="2 3">
    <name type="scientific">Chloroflexus islandicus</name>
    <dbReference type="NCBI Taxonomy" id="1707952"/>
    <lineage>
        <taxon>Bacteria</taxon>
        <taxon>Bacillati</taxon>
        <taxon>Chloroflexota</taxon>
        <taxon>Chloroflexia</taxon>
        <taxon>Chloroflexales</taxon>
        <taxon>Chloroflexineae</taxon>
        <taxon>Chloroflexaceae</taxon>
        <taxon>Chloroflexus</taxon>
    </lineage>
</organism>
<keyword evidence="1" id="KW-0648">Protein biosynthesis</keyword>
<dbReference type="EC" id="6.3.5.-" evidence="1"/>
<keyword evidence="1" id="KW-0436">Ligase</keyword>
<dbReference type="GO" id="GO:0006412">
    <property type="term" value="P:translation"/>
    <property type="evidence" value="ECO:0007669"/>
    <property type="project" value="UniProtKB-UniRule"/>
</dbReference>
<comment type="subunit">
    <text evidence="1">Heterotrimer of A, B and C subunits.</text>
</comment>
<dbReference type="AlphaFoldDB" id="A0A178MFN4"/>
<keyword evidence="2" id="KW-0808">Transferase</keyword>
<dbReference type="RefSeq" id="WP_066784589.1">
    <property type="nucleotide sequence ID" value="NZ_LWQS01000038.1"/>
</dbReference>